<sequence length="332" mass="38078">MTKKHHMLIPPRYTLNNRISELLTQIEASRAVIEAITIPPEVEVNIRRQSTLKSALFSARIEGSELTLDDLPGSANQKKAEVYNILKAQNWMYAERHKDLTVAIILTLHSFTMTGFTDAGNLGKFRSEVSAIFNSAGIAIYLPPPPKQINPLTVRLLKYVVSDKERFIPVKAALTHFMFEKIHPFLDGNGRVGRLVLQKILVHGGYGMKGLLAIEEYLDNHRSAYYHALEEPEKELSDYLIFMLEAIAETAEKAKELVLQKQKAEVTDYLLPRRAEILNIIQEQRLVNFDQIRRRFMRVNERTLRYDLKQLQNSGLIRKLGNTKGVYYESVE</sequence>
<evidence type="ECO:0000256" key="1">
    <source>
        <dbReference type="PIRSR" id="PIRSR640198-1"/>
    </source>
</evidence>
<dbReference type="SUPFAM" id="SSF140931">
    <property type="entry name" value="Fic-like"/>
    <property type="match status" value="1"/>
</dbReference>
<evidence type="ECO:0000313" key="4">
    <source>
        <dbReference type="EMBL" id="KKS84843.1"/>
    </source>
</evidence>
<proteinExistence type="predicted"/>
<dbReference type="EMBL" id="LCFB01000013">
    <property type="protein sequence ID" value="KKS84843.1"/>
    <property type="molecule type" value="Genomic_DNA"/>
</dbReference>
<reference evidence="4 5" key="1">
    <citation type="journal article" date="2015" name="Nature">
        <title>rRNA introns, odd ribosomes, and small enigmatic genomes across a large radiation of phyla.</title>
        <authorList>
            <person name="Brown C.T."/>
            <person name="Hug L.A."/>
            <person name="Thomas B.C."/>
            <person name="Sharon I."/>
            <person name="Castelle C.J."/>
            <person name="Singh A."/>
            <person name="Wilkins M.J."/>
            <person name="Williams K.H."/>
            <person name="Banfield J.F."/>
        </authorList>
    </citation>
    <scope>NUCLEOTIDE SEQUENCE [LARGE SCALE GENOMIC DNA]</scope>
</reference>
<dbReference type="PROSITE" id="PS51459">
    <property type="entry name" value="FIDO"/>
    <property type="match status" value="1"/>
</dbReference>
<feature type="domain" description="Fido" evidence="3">
    <location>
        <begin position="100"/>
        <end position="245"/>
    </location>
</feature>
<keyword evidence="2" id="KW-0067">ATP-binding</keyword>
<evidence type="ECO:0000256" key="2">
    <source>
        <dbReference type="PIRSR" id="PIRSR640198-2"/>
    </source>
</evidence>
<gene>
    <name evidence="4" type="ORF">UV59_C0013G0021</name>
</gene>
<dbReference type="InterPro" id="IPR003812">
    <property type="entry name" value="Fido"/>
</dbReference>
<comment type="caution">
    <text evidence="4">The sequence shown here is derived from an EMBL/GenBank/DDBJ whole genome shotgun (WGS) entry which is preliminary data.</text>
</comment>
<dbReference type="Gene3D" id="1.10.10.10">
    <property type="entry name" value="Winged helix-like DNA-binding domain superfamily/Winged helix DNA-binding domain"/>
    <property type="match status" value="1"/>
</dbReference>
<evidence type="ECO:0000259" key="3">
    <source>
        <dbReference type="PROSITE" id="PS51459"/>
    </source>
</evidence>
<dbReference type="Proteomes" id="UP000034543">
    <property type="component" value="Unassembled WGS sequence"/>
</dbReference>
<dbReference type="InterPro" id="IPR036390">
    <property type="entry name" value="WH_DNA-bd_sf"/>
</dbReference>
<dbReference type="InterPro" id="IPR040198">
    <property type="entry name" value="Fido_containing"/>
</dbReference>
<dbReference type="Pfam" id="PF02661">
    <property type="entry name" value="Fic"/>
    <property type="match status" value="1"/>
</dbReference>
<dbReference type="PANTHER" id="PTHR13504:SF38">
    <property type="entry name" value="FIDO DOMAIN-CONTAINING PROTEIN"/>
    <property type="match status" value="1"/>
</dbReference>
<dbReference type="STRING" id="1618436.UV59_C0013G0021"/>
<dbReference type="GO" id="GO:0005524">
    <property type="term" value="F:ATP binding"/>
    <property type="evidence" value="ECO:0007669"/>
    <property type="project" value="UniProtKB-KW"/>
</dbReference>
<evidence type="ECO:0000313" key="5">
    <source>
        <dbReference type="Proteomes" id="UP000034543"/>
    </source>
</evidence>
<dbReference type="Gene3D" id="1.10.3290.10">
    <property type="entry name" value="Fido-like domain"/>
    <property type="match status" value="1"/>
</dbReference>
<feature type="active site" evidence="1">
    <location>
        <position position="183"/>
    </location>
</feature>
<dbReference type="PANTHER" id="PTHR13504">
    <property type="entry name" value="FIDO DOMAIN-CONTAINING PROTEIN DDB_G0283145"/>
    <property type="match status" value="1"/>
</dbReference>
<keyword evidence="2" id="KW-0547">Nucleotide-binding</keyword>
<dbReference type="SUPFAM" id="SSF46785">
    <property type="entry name" value="Winged helix' DNA-binding domain"/>
    <property type="match status" value="1"/>
</dbReference>
<feature type="binding site" evidence="2">
    <location>
        <begin position="187"/>
        <end position="194"/>
    </location>
    <ligand>
        <name>ATP</name>
        <dbReference type="ChEBI" id="CHEBI:30616"/>
    </ligand>
</feature>
<dbReference type="InterPro" id="IPR036388">
    <property type="entry name" value="WH-like_DNA-bd_sf"/>
</dbReference>
<protein>
    <recommendedName>
        <fullName evidence="3">Fido domain-containing protein</fullName>
    </recommendedName>
</protein>
<dbReference type="AlphaFoldDB" id="A0A0G1FDA4"/>
<feature type="binding site" evidence="2">
    <location>
        <begin position="225"/>
        <end position="226"/>
    </location>
    <ligand>
        <name>ATP</name>
        <dbReference type="ChEBI" id="CHEBI:30616"/>
    </ligand>
</feature>
<name>A0A0G1FDA4_9BACT</name>
<organism evidence="4 5">
    <name type="scientific">Candidatus Gottesmanbacteria bacterium GW2011_GWA1_43_11</name>
    <dbReference type="NCBI Taxonomy" id="1618436"/>
    <lineage>
        <taxon>Bacteria</taxon>
        <taxon>Candidatus Gottesmaniibacteriota</taxon>
    </lineage>
</organism>
<accession>A0A0G1FDA4</accession>
<dbReference type="InterPro" id="IPR036597">
    <property type="entry name" value="Fido-like_dom_sf"/>
</dbReference>